<dbReference type="SUPFAM" id="SSF49313">
    <property type="entry name" value="Cadherin-like"/>
    <property type="match status" value="4"/>
</dbReference>
<dbReference type="SMART" id="SM00736">
    <property type="entry name" value="CADG"/>
    <property type="match status" value="3"/>
</dbReference>
<dbReference type="Pfam" id="PF19077">
    <property type="entry name" value="Big_13"/>
    <property type="match status" value="1"/>
</dbReference>
<keyword evidence="7" id="KW-0472">Membrane</keyword>
<evidence type="ECO:0000313" key="10">
    <source>
        <dbReference type="EMBL" id="SHI47989.1"/>
    </source>
</evidence>
<dbReference type="EMBL" id="FQZC01000001">
    <property type="protein sequence ID" value="SHI47989.1"/>
    <property type="molecule type" value="Genomic_DNA"/>
</dbReference>
<keyword evidence="6" id="KW-1133">Transmembrane helix</keyword>
<keyword evidence="4" id="KW-0106">Calcium</keyword>
<dbReference type="InterPro" id="IPR032675">
    <property type="entry name" value="LRR_dom_sf"/>
</dbReference>
<dbReference type="InterPro" id="IPR013783">
    <property type="entry name" value="Ig-like_fold"/>
</dbReference>
<dbReference type="Pfam" id="PF05345">
    <property type="entry name" value="He_PIG"/>
    <property type="match status" value="3"/>
</dbReference>
<dbReference type="RefSeq" id="WP_143190094.1">
    <property type="nucleotide sequence ID" value="NZ_FQZC01000001.1"/>
</dbReference>
<dbReference type="InterPro" id="IPR002126">
    <property type="entry name" value="Cadherin-like_dom"/>
</dbReference>
<dbReference type="Pfam" id="PF20080">
    <property type="entry name" value="ALTTAQ_rpt"/>
    <property type="match status" value="1"/>
</dbReference>
<feature type="domain" description="Cadherin" evidence="9">
    <location>
        <begin position="1339"/>
        <end position="1437"/>
    </location>
</feature>
<evidence type="ECO:0000256" key="2">
    <source>
        <dbReference type="ARBA" id="ARBA00022692"/>
    </source>
</evidence>
<dbReference type="InterPro" id="IPR045395">
    <property type="entry name" value="ALTTAQ_rpt"/>
</dbReference>
<sequence>MTNSQKTSGGNSVGKSASTSTTSTPIAGANRVDGAVPANAARVLGYVVFDGVDSVDVAAGAAKTIKPVAGRRYRIMERKLVGDDKIIEDISEVAAVRADGKADSDLIVMLGKNTHIVFDKFYSVCDDGLCGLELPTNSGGWTVLGTATQGHSLGGGEASLVYSLGGAGAVSELVESYGHYFGHEPVHTAHDAETHSSIGSGIAGLMSHGPALPLGLLAAVGGVVAVAAGGGGSGGSAPAPTPVPTPVDQTVTVYGSVVAGPVISGNGLSVTLYRPDGSVLAGPVAVASDGTFVLSYSGSYTGPVLARVIDRDSGSDYADEATGTQMDLAGDLRTMFVSPSGVQTIRISVNPISELAVRELGLSSGDNGLSSIKASNLTADQVNAANLKVAKAFGLDGDATQVAIAIINQDGTSNTGANAVGVALASLSGLDKLYAGGGDYLAKVASAVASDDADRITALRIAGATVADSSGQLLASLAKTDASIASAVTNAAEAAQTLSQRTVGEIAQISLSQVAALSADAVRALTPARAAAFTADQLSVLSPAALAALNTSLFSDAQIAALSRLQFWSTYSDSDTSYVTIPQLAISIRDTPTLTGQIRSKIAAGVTLHIYEGDVDLGAATISEDGTSWSLTPKVAMSAGGHTLTVKAVIPNGPTYIVGEDLVFDVKQVDAVAGSDMKRIPVSQFATLTEGELNSLSAGQIGGLIAEQVAVLTSEMIVELQPSALAAIQPSIISSISVAAIGSITDAQIHDMTTDQFAALTASQLAAFDGLKIEEFSGSQVFALSALAFPGLSATQLDHFSTSQISHISVDAVAHMTAEQMSSLDATQFGAFTPEQLHAITPLQAVGLLASQLATIWDVEILEFSAPTIAAIPSSEIKGLPTATISAMSTDQIDVLTPAQLLEMTDEQLAAITSVQARVLDKNQIDAIVHASGQPGVFDDAGSFTGSVGNGGATDDGTPTISGTIDGVLVSGMSVVVYDGQTRLGEATITGQGWTFTPSVSLADGMHSLHARIEVSQGALGSSGEALEFAVDTSPPVVGSTYRVNEVAQSNSTPVSVALTATEAHGPVAWIGLSGVDAAAFALTNDGVLTFLADPNFEAKSSYSLQVMAQDALGNSSVQAITVDINDVNEAPVATGTIPAQTAVTNQSGWSLALASYFSDVDQGDTRIYSITSGALPAGLELDAQTGVISGTPHADSAAAPYTVTATDQGGLSVSQTFNLAVVSAPVALSMTVTDANGDPAVGKAGDTLTAIVTFSEPITTLLGSSLKLDIGGQIVTASFTSGSGTNQLKFTATAPASVSFNQVTILEFVGSFTCDVSQEPMAPSSGVTATYAVDNMGPAIANSYHVAESTEASPTSPTISLTAQEDHGPVTWSNLSGTDAAAFTLASNGTLSFVNPPNFEVKHEYSIEVRATDGVGNMSAQTITIHIDNRNEAPVATGAIAAQTAVTNQNSWSLALADAFSDVDVGDTRTYSITSGTLPAGLELDAQTGVISGTPTIASGPANYTVTATDQGGLSASQTFSLAVVSAPTISSFTVYDDTGDLTVGKAGASLTFEVVFSEAVSVPASPQITFMINGVAVTATYDTGTGSNTLFFTGTAPGGVNGTQFSISSVSGVVTGSISGQNWVGSSSATGAYDLDNSAPAITTTSLSAPENGTVVGQLAATDSHAVTWVLNPMSGDGAHFSLTSQGALTFVSPQNFESPGDTDTDRTYSVVVMATDAAGNSATQTISVQLTNVNEAPVLAHALSDQTAIIGQAFEFTVPSNTFGDPDAGTTLYYSAALVDGSPLPAWLTFNSLTGVFHADSVGGSTGAIDIKVTASDGSLTVADTFSLSLQSAPTLSASFANITNLDVRSNLVLVLDQDVNFSGSGTVTIRDLGGSGTGGAGYQGENEDHTETINLSIQHPGVTIEHVNGHTLLVIDPTYDLDLSSNYRLEVSAGALLGAASNVGNAAFSTNFSTVTPGVWNQGSSGVLAQKVDNSTGTLTATQKWLDMTNPANDDVANGTPQTFNALPDNYAFVLSDKDPDLISYVLEDGFIRVENFGLRDTFYLDDKFNLPDARTQFDDNIFTGGDGTSLWPFSGGFAGTSQSDKASIDIVLETALQADFQGGATPNWLVDYIPTIRDMFTMG</sequence>
<keyword evidence="5" id="KW-0130">Cell adhesion</keyword>
<accession>A0ABY1I247</accession>
<organism evidence="10 11">
    <name type="scientific">Aureimonas altamirensis DSM 21988</name>
    <dbReference type="NCBI Taxonomy" id="1121026"/>
    <lineage>
        <taxon>Bacteria</taxon>
        <taxon>Pseudomonadati</taxon>
        <taxon>Pseudomonadota</taxon>
        <taxon>Alphaproteobacteria</taxon>
        <taxon>Hyphomicrobiales</taxon>
        <taxon>Aurantimonadaceae</taxon>
        <taxon>Aureimonas</taxon>
    </lineage>
</organism>
<dbReference type="SMART" id="SM00112">
    <property type="entry name" value="CA"/>
    <property type="match status" value="3"/>
</dbReference>
<evidence type="ECO:0000256" key="3">
    <source>
        <dbReference type="ARBA" id="ARBA00022737"/>
    </source>
</evidence>
<gene>
    <name evidence="10" type="ORF">SAMN02745911_0288</name>
</gene>
<protein>
    <submittedName>
        <fullName evidence="10">Ig domain-containing protein</fullName>
    </submittedName>
</protein>
<comment type="subcellular location">
    <subcellularLocation>
        <location evidence="1">Membrane</location>
    </subcellularLocation>
</comment>
<dbReference type="InterPro" id="IPR006644">
    <property type="entry name" value="Cadg"/>
</dbReference>
<keyword evidence="11" id="KW-1185">Reference proteome</keyword>
<feature type="domain" description="Cadherin" evidence="9">
    <location>
        <begin position="1634"/>
        <end position="1742"/>
    </location>
</feature>
<evidence type="ECO:0000256" key="1">
    <source>
        <dbReference type="ARBA" id="ARBA00004370"/>
    </source>
</evidence>
<dbReference type="InterPro" id="IPR044016">
    <property type="entry name" value="Big_13"/>
</dbReference>
<proteinExistence type="predicted"/>
<comment type="caution">
    <text evidence="10">The sequence shown here is derived from an EMBL/GenBank/DDBJ whole genome shotgun (WGS) entry which is preliminary data.</text>
</comment>
<evidence type="ECO:0000313" key="11">
    <source>
        <dbReference type="Proteomes" id="UP000184290"/>
    </source>
</evidence>
<dbReference type="PANTHER" id="PTHR24025:SF23">
    <property type="entry name" value="NEURAL-CADHERIN"/>
    <property type="match status" value="1"/>
</dbReference>
<dbReference type="Gene3D" id="2.60.40.10">
    <property type="entry name" value="Immunoglobulins"/>
    <property type="match status" value="5"/>
</dbReference>
<dbReference type="CDD" id="cd11304">
    <property type="entry name" value="Cadherin_repeat"/>
    <property type="match status" value="4"/>
</dbReference>
<evidence type="ECO:0000256" key="4">
    <source>
        <dbReference type="ARBA" id="ARBA00022837"/>
    </source>
</evidence>
<dbReference type="InterPro" id="IPR015919">
    <property type="entry name" value="Cadherin-like_sf"/>
</dbReference>
<dbReference type="Proteomes" id="UP000184290">
    <property type="component" value="Unassembled WGS sequence"/>
</dbReference>
<dbReference type="PROSITE" id="PS50268">
    <property type="entry name" value="CADHERIN_2"/>
    <property type="match status" value="3"/>
</dbReference>
<evidence type="ECO:0000256" key="8">
    <source>
        <dbReference type="SAM" id="MobiDB-lite"/>
    </source>
</evidence>
<feature type="region of interest" description="Disordered" evidence="8">
    <location>
        <begin position="1"/>
        <end position="29"/>
    </location>
</feature>
<feature type="domain" description="Cadherin" evidence="9">
    <location>
        <begin position="1081"/>
        <end position="1134"/>
    </location>
</feature>
<reference evidence="10 11" key="1">
    <citation type="submission" date="2016-11" db="EMBL/GenBank/DDBJ databases">
        <authorList>
            <person name="Varghese N."/>
            <person name="Submissions S."/>
        </authorList>
    </citation>
    <scope>NUCLEOTIDE SEQUENCE [LARGE SCALE GENOMIC DNA]</scope>
    <source>
        <strain evidence="10 11">DSM 21988</strain>
    </source>
</reference>
<dbReference type="PANTHER" id="PTHR24025">
    <property type="entry name" value="DESMOGLEIN FAMILY MEMBER"/>
    <property type="match status" value="1"/>
</dbReference>
<evidence type="ECO:0000256" key="7">
    <source>
        <dbReference type="ARBA" id="ARBA00023136"/>
    </source>
</evidence>
<evidence type="ECO:0000256" key="5">
    <source>
        <dbReference type="ARBA" id="ARBA00022889"/>
    </source>
</evidence>
<name>A0ABY1I247_9HYPH</name>
<keyword evidence="3" id="KW-0677">Repeat</keyword>
<dbReference type="Gene3D" id="3.80.10.10">
    <property type="entry name" value="Ribonuclease Inhibitor"/>
    <property type="match status" value="1"/>
</dbReference>
<feature type="compositionally biased region" description="Polar residues" evidence="8">
    <location>
        <begin position="1"/>
        <end position="15"/>
    </location>
</feature>
<evidence type="ECO:0000256" key="6">
    <source>
        <dbReference type="ARBA" id="ARBA00022989"/>
    </source>
</evidence>
<evidence type="ECO:0000259" key="9">
    <source>
        <dbReference type="PROSITE" id="PS50268"/>
    </source>
</evidence>
<dbReference type="InterPro" id="IPR050971">
    <property type="entry name" value="Cadherin-domain_protein"/>
</dbReference>
<keyword evidence="2" id="KW-0812">Transmembrane</keyword>
<dbReference type="Gene3D" id="2.60.40.60">
    <property type="entry name" value="Cadherins"/>
    <property type="match status" value="3"/>
</dbReference>